<keyword evidence="11" id="KW-1185">Reference proteome</keyword>
<feature type="transmembrane region" description="Helical" evidence="8">
    <location>
        <begin position="171"/>
        <end position="195"/>
    </location>
</feature>
<evidence type="ECO:0000256" key="6">
    <source>
        <dbReference type="ARBA" id="ARBA00023136"/>
    </source>
</evidence>
<dbReference type="InterPro" id="IPR036526">
    <property type="entry name" value="C-N_Hydrolase_sf"/>
</dbReference>
<reference evidence="10 11" key="1">
    <citation type="submission" date="2021-03" db="EMBL/GenBank/DDBJ databases">
        <title>Sequencing the genomes of 1000 actinobacteria strains.</title>
        <authorList>
            <person name="Klenk H.-P."/>
        </authorList>
    </citation>
    <scope>NUCLEOTIDE SEQUENCE [LARGE SCALE GENOMIC DNA]</scope>
    <source>
        <strain evidence="10 11">DSM 24221</strain>
    </source>
</reference>
<evidence type="ECO:0000313" key="11">
    <source>
        <dbReference type="Proteomes" id="UP001519362"/>
    </source>
</evidence>
<dbReference type="EC" id="2.3.1.269" evidence="8"/>
<keyword evidence="7 8" id="KW-0012">Acyltransferase</keyword>
<dbReference type="NCBIfam" id="TIGR00546">
    <property type="entry name" value="lnt"/>
    <property type="match status" value="1"/>
</dbReference>
<dbReference type="Gene3D" id="3.60.110.10">
    <property type="entry name" value="Carbon-nitrogen hydrolase"/>
    <property type="match status" value="1"/>
</dbReference>
<evidence type="ECO:0000313" key="10">
    <source>
        <dbReference type="EMBL" id="MBP2435461.1"/>
    </source>
</evidence>
<comment type="catalytic activity">
    <reaction evidence="8">
        <text>N-terminal S-1,2-diacyl-sn-glyceryl-L-cysteinyl-[lipoprotein] + a glycerophospholipid = N-acyl-S-1,2-diacyl-sn-glyceryl-L-cysteinyl-[lipoprotein] + a 2-acyl-sn-glycero-3-phospholipid + H(+)</text>
        <dbReference type="Rhea" id="RHEA:48228"/>
        <dbReference type="Rhea" id="RHEA-COMP:14681"/>
        <dbReference type="Rhea" id="RHEA-COMP:14684"/>
        <dbReference type="ChEBI" id="CHEBI:15378"/>
        <dbReference type="ChEBI" id="CHEBI:136912"/>
        <dbReference type="ChEBI" id="CHEBI:140656"/>
        <dbReference type="ChEBI" id="CHEBI:140657"/>
        <dbReference type="ChEBI" id="CHEBI:140660"/>
        <dbReference type="EC" id="2.3.1.269"/>
    </reaction>
</comment>
<sequence length="533" mass="56784">MHQNSSVRPVLPLWAALVAAAAGGLALDASFPSLGIWPLAFVAVALGLVSLIGRSSVGAFFTGVAFGTCFYFPHVDWAASFLGDHPLRWIPWVALASVETVFTGLGAILIMLVYRWVPRAIADGPARIVVTALLSAGVWTTRELIMGSWPYGGFPWGRLGMSQAEGPLAPVASWTGVAGLTFVMVLVVTSTIEAVRVTARQPTARRSWLAPCWPAGLLVLLAVVPQFPTADAGSIRVGAVQGDGPAAYLDQREYLDVLNAQLRASAPIADDSVDVVLWPEGGVDADPLRNRDAMRELDGAVRQLGAPILLNAAMANGELIFNTSMLWTQDGPGEQHAKRYPVPFGEYVPQRELYARVVPSLIEMIQREYEPGRDEPVITVPTASGPVPIGLAICFDVLFDDLVWEGAHGGAQVYMFQTNNADFRGTDENQQQLAFARMRAIETGRSVVNISTVGTSQVISSDGTTTAEIPENEPGLIIADVELREGLTPAVVAGQGIRVALILLPLAGLIACGIRGRRMAPKASSGVSHHTST</sequence>
<comment type="function">
    <text evidence="8">Catalyzes the phospholipid dependent N-acylation of the N-terminal cysteine of apolipoprotein, the last step in lipoprotein maturation.</text>
</comment>
<dbReference type="PROSITE" id="PS50263">
    <property type="entry name" value="CN_HYDROLASE"/>
    <property type="match status" value="1"/>
</dbReference>
<dbReference type="CDD" id="cd07571">
    <property type="entry name" value="ALP_N-acyl_transferase"/>
    <property type="match status" value="1"/>
</dbReference>
<feature type="transmembrane region" description="Helical" evidence="8">
    <location>
        <begin position="36"/>
        <end position="53"/>
    </location>
</feature>
<evidence type="ECO:0000256" key="7">
    <source>
        <dbReference type="ARBA" id="ARBA00023315"/>
    </source>
</evidence>
<keyword evidence="6 8" id="KW-0472">Membrane</keyword>
<comment type="subcellular location">
    <subcellularLocation>
        <location evidence="1 8">Cell membrane</location>
        <topology evidence="1 8">Multi-pass membrane protein</topology>
    </subcellularLocation>
</comment>
<dbReference type="Pfam" id="PF20154">
    <property type="entry name" value="LNT_N"/>
    <property type="match status" value="1"/>
</dbReference>
<accession>A0ABS4ZDU5</accession>
<evidence type="ECO:0000256" key="5">
    <source>
        <dbReference type="ARBA" id="ARBA00022989"/>
    </source>
</evidence>
<keyword evidence="2 8" id="KW-1003">Cell membrane</keyword>
<dbReference type="SUPFAM" id="SSF56317">
    <property type="entry name" value="Carbon-nitrogen hydrolase"/>
    <property type="match status" value="1"/>
</dbReference>
<dbReference type="EMBL" id="JAGIOL010000001">
    <property type="protein sequence ID" value="MBP2435461.1"/>
    <property type="molecule type" value="Genomic_DNA"/>
</dbReference>
<organism evidence="10 11">
    <name type="scientific">Microbacterium amylolyticum</name>
    <dbReference type="NCBI Taxonomy" id="936337"/>
    <lineage>
        <taxon>Bacteria</taxon>
        <taxon>Bacillati</taxon>
        <taxon>Actinomycetota</taxon>
        <taxon>Actinomycetes</taxon>
        <taxon>Micrococcales</taxon>
        <taxon>Microbacteriaceae</taxon>
        <taxon>Microbacterium</taxon>
    </lineage>
</organism>
<proteinExistence type="inferred from homology"/>
<dbReference type="InterPro" id="IPR003010">
    <property type="entry name" value="C-N_Hydrolase"/>
</dbReference>
<evidence type="ECO:0000256" key="4">
    <source>
        <dbReference type="ARBA" id="ARBA00022692"/>
    </source>
</evidence>
<dbReference type="GO" id="GO:0016746">
    <property type="term" value="F:acyltransferase activity"/>
    <property type="evidence" value="ECO:0007669"/>
    <property type="project" value="UniProtKB-KW"/>
</dbReference>
<dbReference type="PANTHER" id="PTHR38686">
    <property type="entry name" value="APOLIPOPROTEIN N-ACYLTRANSFERASE"/>
    <property type="match status" value="1"/>
</dbReference>
<evidence type="ECO:0000256" key="1">
    <source>
        <dbReference type="ARBA" id="ARBA00004651"/>
    </source>
</evidence>
<comment type="similarity">
    <text evidence="8">Belongs to the CN hydrolase family. Apolipoprotein N-acyltransferase subfamily.</text>
</comment>
<keyword evidence="3 8" id="KW-0808">Transferase</keyword>
<keyword evidence="5 8" id="KW-1133">Transmembrane helix</keyword>
<feature type="transmembrane region" description="Helical" evidence="8">
    <location>
        <begin position="60"/>
        <end position="83"/>
    </location>
</feature>
<dbReference type="PANTHER" id="PTHR38686:SF1">
    <property type="entry name" value="APOLIPOPROTEIN N-ACYLTRANSFERASE"/>
    <property type="match status" value="1"/>
</dbReference>
<evidence type="ECO:0000256" key="2">
    <source>
        <dbReference type="ARBA" id="ARBA00022475"/>
    </source>
</evidence>
<dbReference type="Pfam" id="PF00795">
    <property type="entry name" value="CN_hydrolase"/>
    <property type="match status" value="1"/>
</dbReference>
<dbReference type="InterPro" id="IPR045378">
    <property type="entry name" value="LNT_N"/>
</dbReference>
<dbReference type="Proteomes" id="UP001519362">
    <property type="component" value="Unassembled WGS sequence"/>
</dbReference>
<dbReference type="RefSeq" id="WP_165132737.1">
    <property type="nucleotide sequence ID" value="NZ_CP049253.1"/>
</dbReference>
<evidence type="ECO:0000256" key="8">
    <source>
        <dbReference type="HAMAP-Rule" id="MF_01148"/>
    </source>
</evidence>
<comment type="pathway">
    <text evidence="8">Protein modification; lipoprotein biosynthesis (N-acyl transfer).</text>
</comment>
<feature type="transmembrane region" description="Helical" evidence="8">
    <location>
        <begin position="126"/>
        <end position="151"/>
    </location>
</feature>
<comment type="caution">
    <text evidence="10">The sequence shown here is derived from an EMBL/GenBank/DDBJ whole genome shotgun (WGS) entry which is preliminary data.</text>
</comment>
<dbReference type="InterPro" id="IPR004563">
    <property type="entry name" value="Apolipo_AcylTrfase"/>
</dbReference>
<evidence type="ECO:0000256" key="3">
    <source>
        <dbReference type="ARBA" id="ARBA00022679"/>
    </source>
</evidence>
<name>A0ABS4ZDU5_9MICO</name>
<feature type="domain" description="CN hydrolase" evidence="9">
    <location>
        <begin position="235"/>
        <end position="483"/>
    </location>
</feature>
<gene>
    <name evidence="8" type="primary">lnt</name>
    <name evidence="10" type="ORF">JOF34_000047</name>
</gene>
<feature type="transmembrane region" description="Helical" evidence="8">
    <location>
        <begin position="89"/>
        <end position="114"/>
    </location>
</feature>
<keyword evidence="4 8" id="KW-0812">Transmembrane</keyword>
<feature type="transmembrane region" description="Helical" evidence="8">
    <location>
        <begin position="207"/>
        <end position="227"/>
    </location>
</feature>
<evidence type="ECO:0000259" key="9">
    <source>
        <dbReference type="PROSITE" id="PS50263"/>
    </source>
</evidence>
<protein>
    <recommendedName>
        <fullName evidence="8">Apolipoprotein N-acyltransferase</fullName>
        <shortName evidence="8">ALP N-acyltransferase</shortName>
        <ecNumber evidence="8">2.3.1.269</ecNumber>
    </recommendedName>
</protein>
<dbReference type="HAMAP" id="MF_01148">
    <property type="entry name" value="Lnt"/>
    <property type="match status" value="1"/>
</dbReference>